<keyword evidence="3" id="KW-1185">Reference proteome</keyword>
<accession>A0A4Q2U213</accession>
<gene>
    <name evidence="2" type="ORF">D3273_27000</name>
</gene>
<evidence type="ECO:0000256" key="1">
    <source>
        <dbReference type="SAM" id="SignalP"/>
    </source>
</evidence>
<feature type="chain" id="PRO_5020944368" evidence="1">
    <location>
        <begin position="25"/>
        <end position="244"/>
    </location>
</feature>
<reference evidence="2 3" key="2">
    <citation type="submission" date="2019-02" db="EMBL/GenBank/DDBJ databases">
        <title>'Lichenibacterium ramalinii' gen. nov. sp. nov., 'Lichenibacterium minor' gen. nov. sp. nov.</title>
        <authorList>
            <person name="Pankratov T."/>
        </authorList>
    </citation>
    <scope>NUCLEOTIDE SEQUENCE [LARGE SCALE GENOMIC DNA]</scope>
    <source>
        <strain evidence="2 3">RmlP026</strain>
    </source>
</reference>
<dbReference type="OrthoDB" id="8400810at2"/>
<dbReference type="InterPro" id="IPR027056">
    <property type="entry name" value="Gluconate_2DH_su3"/>
</dbReference>
<reference evidence="2 3" key="1">
    <citation type="submission" date="2018-12" db="EMBL/GenBank/DDBJ databases">
        <authorList>
            <person name="Grouzdev D.S."/>
            <person name="Krutkina M.S."/>
        </authorList>
    </citation>
    <scope>NUCLEOTIDE SEQUENCE [LARGE SCALE GENOMIC DNA]</scope>
    <source>
        <strain evidence="2 3">RmlP026</strain>
    </source>
</reference>
<feature type="signal peptide" evidence="1">
    <location>
        <begin position="1"/>
        <end position="24"/>
    </location>
</feature>
<evidence type="ECO:0000313" key="2">
    <source>
        <dbReference type="EMBL" id="RYC28871.1"/>
    </source>
</evidence>
<proteinExistence type="predicted"/>
<dbReference type="Proteomes" id="UP000290759">
    <property type="component" value="Unassembled WGS sequence"/>
</dbReference>
<organism evidence="2 3">
    <name type="scientific">Lichenibacterium minor</name>
    <dbReference type="NCBI Taxonomy" id="2316528"/>
    <lineage>
        <taxon>Bacteria</taxon>
        <taxon>Pseudomonadati</taxon>
        <taxon>Pseudomonadota</taxon>
        <taxon>Alphaproteobacteria</taxon>
        <taxon>Hyphomicrobiales</taxon>
        <taxon>Lichenihabitantaceae</taxon>
        <taxon>Lichenibacterium</taxon>
    </lineage>
</organism>
<dbReference type="EMBL" id="QYBB01000097">
    <property type="protein sequence ID" value="RYC28871.1"/>
    <property type="molecule type" value="Genomic_DNA"/>
</dbReference>
<dbReference type="Pfam" id="PF13618">
    <property type="entry name" value="Gluconate_2-dh3"/>
    <property type="match status" value="1"/>
</dbReference>
<protein>
    <submittedName>
        <fullName evidence="2">Gluconate 2-dehydrogenase subunit 3 family protein</fullName>
    </submittedName>
</protein>
<sequence length="244" mass="26349">MNRRRLLSGTALVLFTASSAPSRAGTIAGALPWAPGAAAPPRPVVPGPWHFFTPAEGRTVEAIVDRIIPPDPDGPGARDAGCAVFIDRQLAGPFGRAEGLYDHGPFVTGTKQQGPQSRLDPATQYRGALRAIDAYSAQHHDGRPFVDLAAADQDAVIGAIEDGSLPIEDVVTKDFWTMLLKNTRQGFFADPVYGGNRDMAAWKWIGFPGARYDYSDWIDRHNEPYPHAPIGIAEAPLWRPAASK</sequence>
<name>A0A4Q2U213_9HYPH</name>
<keyword evidence="1" id="KW-0732">Signal</keyword>
<evidence type="ECO:0000313" key="3">
    <source>
        <dbReference type="Proteomes" id="UP000290759"/>
    </source>
</evidence>
<comment type="caution">
    <text evidence="2">The sequence shown here is derived from an EMBL/GenBank/DDBJ whole genome shotgun (WGS) entry which is preliminary data.</text>
</comment>
<dbReference type="AlphaFoldDB" id="A0A4Q2U213"/>